<organism evidence="13 14">
    <name type="scientific">Streptomyces venezuelae</name>
    <dbReference type="NCBI Taxonomy" id="54571"/>
    <lineage>
        <taxon>Bacteria</taxon>
        <taxon>Bacillati</taxon>
        <taxon>Actinomycetota</taxon>
        <taxon>Actinomycetes</taxon>
        <taxon>Kitasatosporales</taxon>
        <taxon>Streptomycetaceae</taxon>
        <taxon>Streptomyces</taxon>
    </lineage>
</organism>
<feature type="transmembrane region" description="Helical" evidence="11">
    <location>
        <begin position="39"/>
        <end position="68"/>
    </location>
</feature>
<dbReference type="GO" id="GO:0005524">
    <property type="term" value="F:ATP binding"/>
    <property type="evidence" value="ECO:0007669"/>
    <property type="project" value="UniProtKB-KW"/>
</dbReference>
<evidence type="ECO:0000256" key="11">
    <source>
        <dbReference type="SAM" id="Phobius"/>
    </source>
</evidence>
<dbReference type="GO" id="GO:0000160">
    <property type="term" value="P:phosphorelay signal transduction system"/>
    <property type="evidence" value="ECO:0007669"/>
    <property type="project" value="UniProtKB-KW"/>
</dbReference>
<keyword evidence="3" id="KW-0808">Transferase</keyword>
<dbReference type="GO" id="GO:0016301">
    <property type="term" value="F:kinase activity"/>
    <property type="evidence" value="ECO:0007669"/>
    <property type="project" value="UniProtKB-KW"/>
</dbReference>
<evidence type="ECO:0000256" key="2">
    <source>
        <dbReference type="ARBA" id="ARBA00022553"/>
    </source>
</evidence>
<keyword evidence="8 11" id="KW-1133">Transmembrane helix</keyword>
<keyword evidence="6 13" id="KW-0418">Kinase</keyword>
<dbReference type="Proteomes" id="UP000325211">
    <property type="component" value="Chromosome"/>
</dbReference>
<name>A0A5P2DDL0_STRVZ</name>
<feature type="domain" description="Sensor protein KdpD transmembrane" evidence="12">
    <location>
        <begin position="13"/>
        <end position="114"/>
    </location>
</feature>
<keyword evidence="7" id="KW-0067">ATP-binding</keyword>
<keyword evidence="10 11" id="KW-0472">Membrane</keyword>
<feature type="transmembrane region" description="Helical" evidence="11">
    <location>
        <begin position="6"/>
        <end position="27"/>
    </location>
</feature>
<dbReference type="RefSeq" id="WP_150211086.1">
    <property type="nucleotide sequence ID" value="NZ_CP029190.1"/>
</dbReference>
<evidence type="ECO:0000256" key="5">
    <source>
        <dbReference type="ARBA" id="ARBA00022741"/>
    </source>
</evidence>
<comment type="subcellular location">
    <subcellularLocation>
        <location evidence="1">Membrane</location>
        <topology evidence="1">Multi-pass membrane protein</topology>
    </subcellularLocation>
</comment>
<evidence type="ECO:0000256" key="1">
    <source>
        <dbReference type="ARBA" id="ARBA00004141"/>
    </source>
</evidence>
<evidence type="ECO:0000256" key="3">
    <source>
        <dbReference type="ARBA" id="ARBA00022679"/>
    </source>
</evidence>
<dbReference type="EMBL" id="CP029190">
    <property type="protein sequence ID" value="QES51341.1"/>
    <property type="molecule type" value="Genomic_DNA"/>
</dbReference>
<dbReference type="Gene3D" id="1.20.120.620">
    <property type="entry name" value="Backbone structure of the membrane domain of e. Coli histidine kinase receptor kdpd"/>
    <property type="match status" value="1"/>
</dbReference>
<evidence type="ECO:0000256" key="4">
    <source>
        <dbReference type="ARBA" id="ARBA00022692"/>
    </source>
</evidence>
<proteinExistence type="predicted"/>
<keyword evidence="9" id="KW-0902">Two-component regulatory system</keyword>
<accession>A0A5P2DDL0</accession>
<dbReference type="InterPro" id="IPR038318">
    <property type="entry name" value="KdpD_sf"/>
</dbReference>
<dbReference type="AlphaFoldDB" id="A0A5P2DDL0"/>
<reference evidence="13 14" key="1">
    <citation type="submission" date="2018-05" db="EMBL/GenBank/DDBJ databases">
        <title>Streptomyces venezuelae.</title>
        <authorList>
            <person name="Kim W."/>
            <person name="Lee N."/>
            <person name="Cho B.-K."/>
        </authorList>
    </citation>
    <scope>NUCLEOTIDE SEQUENCE [LARGE SCALE GENOMIC DNA]</scope>
    <source>
        <strain evidence="13 14">ATCC 21782</strain>
    </source>
</reference>
<dbReference type="InterPro" id="IPR025201">
    <property type="entry name" value="KdpD_TM"/>
</dbReference>
<evidence type="ECO:0000256" key="7">
    <source>
        <dbReference type="ARBA" id="ARBA00022840"/>
    </source>
</evidence>
<gene>
    <name evidence="13" type="ORF">DEJ50_29375</name>
</gene>
<keyword evidence="4 11" id="KW-0812">Transmembrane</keyword>
<protein>
    <submittedName>
        <fullName evidence="13">Histidine kinase</fullName>
    </submittedName>
</protein>
<evidence type="ECO:0000256" key="6">
    <source>
        <dbReference type="ARBA" id="ARBA00022777"/>
    </source>
</evidence>
<evidence type="ECO:0000313" key="14">
    <source>
        <dbReference type="Proteomes" id="UP000325211"/>
    </source>
</evidence>
<dbReference type="GO" id="GO:0016020">
    <property type="term" value="C:membrane"/>
    <property type="evidence" value="ECO:0007669"/>
    <property type="project" value="UniProtKB-SubCell"/>
</dbReference>
<evidence type="ECO:0000256" key="10">
    <source>
        <dbReference type="ARBA" id="ARBA00023136"/>
    </source>
</evidence>
<evidence type="ECO:0000256" key="8">
    <source>
        <dbReference type="ARBA" id="ARBA00022989"/>
    </source>
</evidence>
<evidence type="ECO:0000256" key="9">
    <source>
        <dbReference type="ARBA" id="ARBA00023012"/>
    </source>
</evidence>
<sequence>MSGYRLRDLIVLLAALVVPFLVALALVPFRTDLSSTNEALILVVAVVAVGAAGTRAAGVVAALSAAVWFDFFLTRPYNRFTIDDRAELETAVLLLVVGLVVGQLAVRTRRLEAETVTEAGHLTRLQETARLAEDSPPEEVVEHVRRELIGLLELRDCRFEYGTLLGHRPRLEHDGGLWLRLGDRITEYADWPDGETELRVVGGGHYYGRYLLDPRPGPLPPEQARLVAVALAAQVGGSLNSAGMSPQG</sequence>
<keyword evidence="2" id="KW-0597">Phosphoprotein</keyword>
<keyword evidence="5" id="KW-0547">Nucleotide-binding</keyword>
<dbReference type="Pfam" id="PF13493">
    <property type="entry name" value="DUF4118"/>
    <property type="match status" value="1"/>
</dbReference>
<dbReference type="OrthoDB" id="3696881at2"/>
<evidence type="ECO:0000259" key="12">
    <source>
        <dbReference type="Pfam" id="PF13493"/>
    </source>
</evidence>
<evidence type="ECO:0000313" key="13">
    <source>
        <dbReference type="EMBL" id="QES51341.1"/>
    </source>
</evidence>